<sequence length="264" mass="29790">MGIKFCSLSSGSSGNCQYIETENTRILVDAGFSGKKIEELLSSIGVCPTSLDGIFVTHEHLDHIKGVGVLSRRYDLPIYANSNTWIGMEKTIGKIKDKNIKVFTTDDYIEMKDITIHPFNIFHDAMEPVGYLALQDNIKISMVTDTGWVNDTIIDKIKNSDLYLMESNHDIQMLKEGSYPWVLKQRILSTRGHLSNDDAGRILKNILRGNRETVILGHLSKDNNLPEIAMETVKKNLLDEGINVDKDIRLELSFRDKATKVFSL</sequence>
<proteinExistence type="predicted"/>
<reference evidence="2 3" key="1">
    <citation type="submission" date="2020-08" db="EMBL/GenBank/DDBJ databases">
        <title>Genome public.</title>
        <authorList>
            <person name="Liu C."/>
            <person name="Sun Q."/>
        </authorList>
    </citation>
    <scope>NUCLEOTIDE SEQUENCE [LARGE SCALE GENOMIC DNA]</scope>
    <source>
        <strain evidence="2 3">NSJ-26</strain>
    </source>
</reference>
<organism evidence="2 3">
    <name type="scientific">Wansuia hejianensis</name>
    <dbReference type="NCBI Taxonomy" id="2763667"/>
    <lineage>
        <taxon>Bacteria</taxon>
        <taxon>Bacillati</taxon>
        <taxon>Bacillota</taxon>
        <taxon>Clostridia</taxon>
        <taxon>Lachnospirales</taxon>
        <taxon>Lachnospiraceae</taxon>
        <taxon>Wansuia</taxon>
    </lineage>
</organism>
<evidence type="ECO:0000313" key="2">
    <source>
        <dbReference type="EMBL" id="MBC8590902.1"/>
    </source>
</evidence>
<dbReference type="Proteomes" id="UP000601522">
    <property type="component" value="Unassembled WGS sequence"/>
</dbReference>
<dbReference type="PANTHER" id="PTHR47619:SF1">
    <property type="entry name" value="EXODEOXYRIBONUCLEASE WALJ"/>
    <property type="match status" value="1"/>
</dbReference>
<dbReference type="RefSeq" id="WP_283244309.1">
    <property type="nucleotide sequence ID" value="NZ_JACRTK010000003.1"/>
</dbReference>
<gene>
    <name evidence="2" type="ORF">H8689_07230</name>
</gene>
<evidence type="ECO:0000313" key="3">
    <source>
        <dbReference type="Proteomes" id="UP000601522"/>
    </source>
</evidence>
<dbReference type="AlphaFoldDB" id="A0A926F2Q7"/>
<dbReference type="Pfam" id="PF12706">
    <property type="entry name" value="Lactamase_B_2"/>
    <property type="match status" value="1"/>
</dbReference>
<feature type="domain" description="Metallo-beta-lactamase" evidence="1">
    <location>
        <begin position="13"/>
        <end position="186"/>
    </location>
</feature>
<name>A0A926F2Q7_9FIRM</name>
<dbReference type="SMART" id="SM00849">
    <property type="entry name" value="Lactamase_B"/>
    <property type="match status" value="1"/>
</dbReference>
<dbReference type="InterPro" id="IPR052533">
    <property type="entry name" value="WalJ/YycJ-like"/>
</dbReference>
<dbReference type="Gene3D" id="3.60.15.10">
    <property type="entry name" value="Ribonuclease Z/Hydroxyacylglutathione hydrolase-like"/>
    <property type="match status" value="1"/>
</dbReference>
<dbReference type="InterPro" id="IPR001279">
    <property type="entry name" value="Metallo-B-lactamas"/>
</dbReference>
<protein>
    <submittedName>
        <fullName evidence="2">MBL fold metallo-hydrolase</fullName>
    </submittedName>
</protein>
<accession>A0A926F2Q7</accession>
<dbReference type="SUPFAM" id="SSF56281">
    <property type="entry name" value="Metallo-hydrolase/oxidoreductase"/>
    <property type="match status" value="1"/>
</dbReference>
<comment type="caution">
    <text evidence="2">The sequence shown here is derived from an EMBL/GenBank/DDBJ whole genome shotgun (WGS) entry which is preliminary data.</text>
</comment>
<keyword evidence="3" id="KW-1185">Reference proteome</keyword>
<evidence type="ECO:0000259" key="1">
    <source>
        <dbReference type="SMART" id="SM00849"/>
    </source>
</evidence>
<dbReference type="InterPro" id="IPR036866">
    <property type="entry name" value="RibonucZ/Hydroxyglut_hydro"/>
</dbReference>
<dbReference type="EMBL" id="JACRTK010000003">
    <property type="protein sequence ID" value="MBC8590902.1"/>
    <property type="molecule type" value="Genomic_DNA"/>
</dbReference>
<dbReference type="PANTHER" id="PTHR47619">
    <property type="entry name" value="METALLO-HYDROLASE YYCJ-RELATED"/>
    <property type="match status" value="1"/>
</dbReference>